<dbReference type="InterPro" id="IPR013860">
    <property type="entry name" value="AreA_GATA"/>
</dbReference>
<dbReference type="PANTHER" id="PTHR43053:SF3">
    <property type="entry name" value="ALPHA-GALACTOSIDASE C-RELATED"/>
    <property type="match status" value="1"/>
</dbReference>
<dbReference type="Pfam" id="PF02065">
    <property type="entry name" value="Melibiase"/>
    <property type="match status" value="1"/>
</dbReference>
<dbReference type="SUPFAM" id="SSF51445">
    <property type="entry name" value="(Trans)glycosidases"/>
    <property type="match status" value="1"/>
</dbReference>
<dbReference type="InterPro" id="IPR013785">
    <property type="entry name" value="Aldolase_TIM"/>
</dbReference>
<dbReference type="Gene3D" id="2.70.98.60">
    <property type="entry name" value="alpha-galactosidase from lactobacil brevis"/>
    <property type="match status" value="2"/>
</dbReference>
<comment type="caution">
    <text evidence="9">The sequence shown here is derived from an EMBL/GenBank/DDBJ whole genome shotgun (WGS) entry which is preliminary data.</text>
</comment>
<protein>
    <recommendedName>
        <fullName evidence="2">alpha-galactosidase</fullName>
        <ecNumber evidence="2">3.2.1.22</ecNumber>
    </recommendedName>
</protein>
<accession>A0AAV9ILB2</accession>
<evidence type="ECO:0000256" key="3">
    <source>
        <dbReference type="ARBA" id="ARBA00022801"/>
    </source>
</evidence>
<dbReference type="InterPro" id="IPR017853">
    <property type="entry name" value="GH"/>
</dbReference>
<feature type="domain" description="Glycosyl hydrolase family 36 C-terminal" evidence="7">
    <location>
        <begin position="826"/>
        <end position="929"/>
    </location>
</feature>
<dbReference type="InterPro" id="IPR002252">
    <property type="entry name" value="Glyco_hydro_36"/>
</dbReference>
<dbReference type="AlphaFoldDB" id="A0AAV9ILB2"/>
<dbReference type="Pfam" id="PF08550">
    <property type="entry name" value="GATA_AreA"/>
    <property type="match status" value="1"/>
</dbReference>
<dbReference type="InterPro" id="IPR000111">
    <property type="entry name" value="Glyco_hydro_27/36_CS"/>
</dbReference>
<comment type="catalytic activity">
    <reaction evidence="1">
        <text>Hydrolysis of terminal, non-reducing alpha-D-galactose residues in alpha-D-galactosides, including galactose oligosaccharides, galactomannans and galactolipids.</text>
        <dbReference type="EC" id="3.2.1.22"/>
    </reaction>
</comment>
<dbReference type="InterPro" id="IPR031704">
    <property type="entry name" value="Glyco_hydro_36_N"/>
</dbReference>
<dbReference type="GO" id="GO:0004557">
    <property type="term" value="F:alpha-galactosidase activity"/>
    <property type="evidence" value="ECO:0007669"/>
    <property type="project" value="UniProtKB-EC"/>
</dbReference>
<keyword evidence="3" id="KW-0378">Hydrolase</keyword>
<sequence length="938" mass="106003">MENVGTPGVFFEPSTRNFRLRAKQAAYVFRVNDSRILEHLYWGPFLPLEDDLSYLSLSNVPGPFDPRGVVSVATMMGLNELENLADEADLRERWKVYTKAKDSSDDKVKSRRLENASWRLWSMERVRGGDLNKDLSEGVMLKALGESQSKVASSWEDRSQSTSDGNNLKGLNLDVSRSNRAKEKPPSPLLIPGQRVVSKETGKSLSPKLASPRKRGVAENYEIVHVEDPTEVTNWQKLDPDVLGKNTQLLEFADQGTGDYRRPSFQVCYEDGSTQSPVYYFRHRILKGKSAMPKYFPNIYLVEPREATTLVLELHDFVTGLVVELHYTVMHDYNAICRHVVFLNNGDSSVSLQRVMSCTVDFDTDEYYLTQLSGSWARERQVVHTRLLDGITAFQSGRGASSHQHNPSAIISCGAPNEEHGTAFGFALLYSGNFLFEAEVSETGRLRVNLGINPQGFAWNLEPGESFCSPECVIMFSNEGIGGISREFHRLFCDHLIPQRWQNFIPPVLINTWEAMYFNISHESVVEFASKAKELGIELIVLDDGWFGHRNDTTSSLGDWYPNPQKLSYGLAGLSKEIHAMGLQFGLWFEPEMVSRDSELYSLHPDWCLHIPARGRTVGRNQLVLDLSRAVVRDHIFHQLSNILSSCRIEYVKWDMNRHLTEVFSQDWPANRQGEIAHRYVLGVYELLGRITNAFPHIIFETCSGGGGRFDGGMLYFAPQIWASDNTDAVSRIYIQYGTTLVYPICCIGSHVSTVPNHQTLRSTSMKTRSLVAMCGTFGYELDPRQLSEDEKGEISAYIQLYKRLAPLIRQGSLYRLWNPFLSSSAAWMFVNRDASHALVFAFNIRREVGRLLPRLLLRGLIYESVYQVEELCPGKLVRNIDTGAIMLDPRGVYQYGENKKLLLSGRTLCCAGLPVKFLFDADSVLFELKAVTSSLSL</sequence>
<dbReference type="GO" id="GO:0016052">
    <property type="term" value="P:carbohydrate catabolic process"/>
    <property type="evidence" value="ECO:0007669"/>
    <property type="project" value="InterPro"/>
</dbReference>
<dbReference type="Pfam" id="PF16875">
    <property type="entry name" value="Glyco_hydro_36N"/>
    <property type="match status" value="1"/>
</dbReference>
<evidence type="ECO:0000256" key="1">
    <source>
        <dbReference type="ARBA" id="ARBA00001255"/>
    </source>
</evidence>
<evidence type="ECO:0000256" key="2">
    <source>
        <dbReference type="ARBA" id="ARBA00012755"/>
    </source>
</evidence>
<gene>
    <name evidence="9" type="ORF">GAYE_SCF53G6120</name>
</gene>
<dbReference type="InterPro" id="IPR050985">
    <property type="entry name" value="Alpha-glycosidase_related"/>
</dbReference>
<dbReference type="PRINTS" id="PR00743">
    <property type="entry name" value="GLHYDRLASE36"/>
</dbReference>
<evidence type="ECO:0000313" key="9">
    <source>
        <dbReference type="EMBL" id="KAK4528185.1"/>
    </source>
</evidence>
<dbReference type="Gene3D" id="2.60.40.1180">
    <property type="entry name" value="Golgi alpha-mannosidase II"/>
    <property type="match status" value="1"/>
</dbReference>
<reference evidence="9 10" key="1">
    <citation type="submission" date="2022-07" db="EMBL/GenBank/DDBJ databases">
        <title>Genome-wide signatures of adaptation to extreme environments.</title>
        <authorList>
            <person name="Cho C.H."/>
            <person name="Yoon H.S."/>
        </authorList>
    </citation>
    <scope>NUCLEOTIDE SEQUENCE [LARGE SCALE GENOMIC DNA]</scope>
    <source>
        <strain evidence="9 10">108.79 E11</strain>
    </source>
</reference>
<dbReference type="FunFam" id="3.20.20.70:FF:000118">
    <property type="entry name" value="Alpha-galactosidase"/>
    <property type="match status" value="1"/>
</dbReference>
<organism evidence="9 10">
    <name type="scientific">Galdieria yellowstonensis</name>
    <dbReference type="NCBI Taxonomy" id="3028027"/>
    <lineage>
        <taxon>Eukaryota</taxon>
        <taxon>Rhodophyta</taxon>
        <taxon>Bangiophyceae</taxon>
        <taxon>Galdieriales</taxon>
        <taxon>Galdieriaceae</taxon>
        <taxon>Galdieria</taxon>
    </lineage>
</organism>
<evidence type="ECO:0000259" key="6">
    <source>
        <dbReference type="Pfam" id="PF08550"/>
    </source>
</evidence>
<name>A0AAV9ILB2_9RHOD</name>
<evidence type="ECO:0000256" key="5">
    <source>
        <dbReference type="SAM" id="MobiDB-lite"/>
    </source>
</evidence>
<dbReference type="EC" id="3.2.1.22" evidence="2"/>
<evidence type="ECO:0000313" key="10">
    <source>
        <dbReference type="Proteomes" id="UP001300502"/>
    </source>
</evidence>
<dbReference type="PANTHER" id="PTHR43053">
    <property type="entry name" value="GLYCOSIDASE FAMILY 31"/>
    <property type="match status" value="1"/>
</dbReference>
<dbReference type="Proteomes" id="UP001300502">
    <property type="component" value="Unassembled WGS sequence"/>
</dbReference>
<dbReference type="InterPro" id="IPR031705">
    <property type="entry name" value="Glyco_hydro_36_C"/>
</dbReference>
<feature type="region of interest" description="Disordered" evidence="5">
    <location>
        <begin position="150"/>
        <end position="213"/>
    </location>
</feature>
<keyword evidence="4" id="KW-0326">Glycosidase</keyword>
<dbReference type="InterPro" id="IPR013780">
    <property type="entry name" value="Glyco_hydro_b"/>
</dbReference>
<evidence type="ECO:0000259" key="8">
    <source>
        <dbReference type="Pfam" id="PF16875"/>
    </source>
</evidence>
<dbReference type="Pfam" id="PF16874">
    <property type="entry name" value="Glyco_hydro_36C"/>
    <property type="match status" value="1"/>
</dbReference>
<feature type="domain" description="Glycosyl hydrolase family 36 N-terminal" evidence="8">
    <location>
        <begin position="237"/>
        <end position="462"/>
    </location>
</feature>
<dbReference type="InterPro" id="IPR038417">
    <property type="entry name" value="Alpga-gal_N_sf"/>
</dbReference>
<evidence type="ECO:0000256" key="4">
    <source>
        <dbReference type="ARBA" id="ARBA00023295"/>
    </source>
</evidence>
<keyword evidence="10" id="KW-1185">Reference proteome</keyword>
<dbReference type="EMBL" id="JANCYU010000061">
    <property type="protein sequence ID" value="KAK4528185.1"/>
    <property type="molecule type" value="Genomic_DNA"/>
</dbReference>
<dbReference type="Gene3D" id="3.20.20.70">
    <property type="entry name" value="Aldolase class I"/>
    <property type="match status" value="1"/>
</dbReference>
<dbReference type="CDD" id="cd14791">
    <property type="entry name" value="GH36"/>
    <property type="match status" value="1"/>
</dbReference>
<dbReference type="PROSITE" id="PS00512">
    <property type="entry name" value="ALPHA_GALACTOSIDASE"/>
    <property type="match status" value="1"/>
</dbReference>
<feature type="domain" description="Nitrogen regulatory protein areA GATA-like" evidence="6">
    <location>
        <begin position="94"/>
        <end position="123"/>
    </location>
</feature>
<proteinExistence type="predicted"/>
<evidence type="ECO:0000259" key="7">
    <source>
        <dbReference type="Pfam" id="PF16874"/>
    </source>
</evidence>